<sequence>MTMFIPNEILILILEVLSESGDTPALKACSLVSTTWHTIAATFLFSSLDLLCSMGELNVHASPASPQPKPKRYLELALGVFPVYKKRLSSDPEMDCTCERYKDRAIQLFHSRNASSSPHIIRNVVQLKLIFCWSDSWSDPCCNGPHSLQLFPDPQIASVFKLVDELSFVHLRFLVLDYAPQVLYYLTFDPFNGLLSSSARSLEEITFNSGSVSMQSQDVKRTLTKHAFSSTRFPRLRRLVFQGLGNYVRKMSIALELRRLSTVGMTPSITVRAAYSFHQDALNHPDGFAEFEIPHWCCFSGHCSRSIDSDEHHSLADAMSLGTGFIDWTFPTVGIVLRSLQSDTLGQFARSLNVRLSPDSNDPAGIKILEYLTQTFPQISSLNLCFDSLIDMKSILLDHPEVQERSSVRRTISQHLAQLSEVHTLRFTLTNTAAATLTFEPCLVEHATEITEYVTVQRIIRRLFSALDTLFVDLYRDRRDFAHSQGLRVVFQVDTSPDSTGEAISTPTIDESRVQHELELMFPKAKALDPGFLTVRVARLGR</sequence>
<evidence type="ECO:0000313" key="2">
    <source>
        <dbReference type="Proteomes" id="UP000053593"/>
    </source>
</evidence>
<name>A0A0D0BHB9_9AGAR</name>
<dbReference type="OrthoDB" id="2950161at2759"/>
<dbReference type="AlphaFoldDB" id="A0A0D0BHB9"/>
<dbReference type="HOGENOM" id="CLU_502522_0_0_1"/>
<organism evidence="1 2">
    <name type="scientific">Collybiopsis luxurians FD-317 M1</name>
    <dbReference type="NCBI Taxonomy" id="944289"/>
    <lineage>
        <taxon>Eukaryota</taxon>
        <taxon>Fungi</taxon>
        <taxon>Dikarya</taxon>
        <taxon>Basidiomycota</taxon>
        <taxon>Agaricomycotina</taxon>
        <taxon>Agaricomycetes</taxon>
        <taxon>Agaricomycetidae</taxon>
        <taxon>Agaricales</taxon>
        <taxon>Marasmiineae</taxon>
        <taxon>Omphalotaceae</taxon>
        <taxon>Collybiopsis</taxon>
        <taxon>Collybiopsis luxurians</taxon>
    </lineage>
</organism>
<evidence type="ECO:0008006" key="3">
    <source>
        <dbReference type="Google" id="ProtNLM"/>
    </source>
</evidence>
<keyword evidence="2" id="KW-1185">Reference proteome</keyword>
<reference evidence="1 2" key="1">
    <citation type="submission" date="2014-04" db="EMBL/GenBank/DDBJ databases">
        <title>Evolutionary Origins and Diversification of the Mycorrhizal Mutualists.</title>
        <authorList>
            <consortium name="DOE Joint Genome Institute"/>
            <consortium name="Mycorrhizal Genomics Consortium"/>
            <person name="Kohler A."/>
            <person name="Kuo A."/>
            <person name="Nagy L.G."/>
            <person name="Floudas D."/>
            <person name="Copeland A."/>
            <person name="Barry K.W."/>
            <person name="Cichocki N."/>
            <person name="Veneault-Fourrey C."/>
            <person name="LaButti K."/>
            <person name="Lindquist E.A."/>
            <person name="Lipzen A."/>
            <person name="Lundell T."/>
            <person name="Morin E."/>
            <person name="Murat C."/>
            <person name="Riley R."/>
            <person name="Ohm R."/>
            <person name="Sun H."/>
            <person name="Tunlid A."/>
            <person name="Henrissat B."/>
            <person name="Grigoriev I.V."/>
            <person name="Hibbett D.S."/>
            <person name="Martin F."/>
        </authorList>
    </citation>
    <scope>NUCLEOTIDE SEQUENCE [LARGE SCALE GENOMIC DNA]</scope>
    <source>
        <strain evidence="1 2">FD-317 M1</strain>
    </source>
</reference>
<proteinExistence type="predicted"/>
<evidence type="ECO:0000313" key="1">
    <source>
        <dbReference type="EMBL" id="KIK63390.1"/>
    </source>
</evidence>
<dbReference type="Proteomes" id="UP000053593">
    <property type="component" value="Unassembled WGS sequence"/>
</dbReference>
<accession>A0A0D0BHB9</accession>
<protein>
    <recommendedName>
        <fullName evidence="3">F-box domain-containing protein</fullName>
    </recommendedName>
</protein>
<gene>
    <name evidence="1" type="ORF">GYMLUDRAFT_72080</name>
</gene>
<dbReference type="EMBL" id="KN834764">
    <property type="protein sequence ID" value="KIK63390.1"/>
    <property type="molecule type" value="Genomic_DNA"/>
</dbReference>